<organism evidence="2 3">
    <name type="scientific">Hermetia illucens</name>
    <name type="common">Black soldier fly</name>
    <dbReference type="NCBI Taxonomy" id="343691"/>
    <lineage>
        <taxon>Eukaryota</taxon>
        <taxon>Metazoa</taxon>
        <taxon>Ecdysozoa</taxon>
        <taxon>Arthropoda</taxon>
        <taxon>Hexapoda</taxon>
        <taxon>Insecta</taxon>
        <taxon>Pterygota</taxon>
        <taxon>Neoptera</taxon>
        <taxon>Endopterygota</taxon>
        <taxon>Diptera</taxon>
        <taxon>Brachycera</taxon>
        <taxon>Stratiomyomorpha</taxon>
        <taxon>Stratiomyidae</taxon>
        <taxon>Hermetiinae</taxon>
        <taxon>Hermetia</taxon>
    </lineage>
</organism>
<accession>A0A7R8V416</accession>
<evidence type="ECO:0000313" key="3">
    <source>
        <dbReference type="Proteomes" id="UP000594454"/>
    </source>
</evidence>
<name>A0A7R8V416_HERIL</name>
<evidence type="ECO:0000313" key="2">
    <source>
        <dbReference type="EMBL" id="CAD7092293.1"/>
    </source>
</evidence>
<reference evidence="2 3" key="1">
    <citation type="submission" date="2020-11" db="EMBL/GenBank/DDBJ databases">
        <authorList>
            <person name="Wallbank WR R."/>
            <person name="Pardo Diaz C."/>
            <person name="Kozak K."/>
            <person name="Martin S."/>
            <person name="Jiggins C."/>
            <person name="Moest M."/>
            <person name="Warren A I."/>
            <person name="Generalovic N T."/>
            <person name="Byers J.R.P. K."/>
            <person name="Montejo-Kovacevich G."/>
            <person name="Yen C E."/>
        </authorList>
    </citation>
    <scope>NUCLEOTIDE SEQUENCE [LARGE SCALE GENOMIC DNA]</scope>
</reference>
<feature type="region of interest" description="Disordered" evidence="1">
    <location>
        <begin position="51"/>
        <end position="70"/>
    </location>
</feature>
<protein>
    <submittedName>
        <fullName evidence="2">Uncharacterized protein</fullName>
    </submittedName>
</protein>
<sequence length="122" mass="12665">MGISLRHFVNLISYSLAESNDDRGHLLDDSRLDHHPGVQSSQMAIYGATGALRSGSSSSSSPGGGHGHPGAAAAAALLVVPQPINATKITAGLTNGTGTGRKYQCKMCPQNIIILNINPLYK</sequence>
<evidence type="ECO:0000256" key="1">
    <source>
        <dbReference type="SAM" id="MobiDB-lite"/>
    </source>
</evidence>
<dbReference type="EMBL" id="LR899014">
    <property type="protein sequence ID" value="CAD7092293.1"/>
    <property type="molecule type" value="Genomic_DNA"/>
</dbReference>
<keyword evidence="3" id="KW-1185">Reference proteome</keyword>
<feature type="compositionally biased region" description="Low complexity" evidence="1">
    <location>
        <begin position="51"/>
        <end position="61"/>
    </location>
</feature>
<gene>
    <name evidence="2" type="ORF">HERILL_LOCUS14668</name>
</gene>
<dbReference type="OrthoDB" id="6077919at2759"/>
<dbReference type="InParanoid" id="A0A7R8V416"/>
<dbReference type="AlphaFoldDB" id="A0A7R8V416"/>
<proteinExistence type="predicted"/>
<dbReference type="Proteomes" id="UP000594454">
    <property type="component" value="Chromosome 6"/>
</dbReference>